<dbReference type="Proteomes" id="UP000515291">
    <property type="component" value="Chromosome"/>
</dbReference>
<feature type="domain" description="Probable ATP-binding protein BrxC alpha-helical" evidence="2">
    <location>
        <begin position="887"/>
        <end position="1006"/>
    </location>
</feature>
<dbReference type="InterPro" id="IPR058038">
    <property type="entry name" value="BREX_BrxC_wHTH"/>
</dbReference>
<dbReference type="InterPro" id="IPR058037">
    <property type="entry name" value="BREX_BrxC_helical"/>
</dbReference>
<dbReference type="SUPFAM" id="SSF52540">
    <property type="entry name" value="P-loop containing nucleoside triphosphate hydrolases"/>
    <property type="match status" value="1"/>
</dbReference>
<dbReference type="InterPro" id="IPR027417">
    <property type="entry name" value="P-loop_NTPase"/>
</dbReference>
<dbReference type="InterPro" id="IPR047679">
    <property type="entry name" value="BREX_BrxC"/>
</dbReference>
<evidence type="ECO:0000313" key="5">
    <source>
        <dbReference type="Proteomes" id="UP000515291"/>
    </source>
</evidence>
<dbReference type="NCBIfam" id="NF033441">
    <property type="entry name" value="BREX_BrxC"/>
    <property type="match status" value="1"/>
</dbReference>
<dbReference type="KEGG" id="trb:HB776_12440"/>
<dbReference type="Pfam" id="PF25792">
    <property type="entry name" value="BREX_BrxC_helical"/>
    <property type="match status" value="1"/>
</dbReference>
<dbReference type="EMBL" id="CP050292">
    <property type="protein sequence ID" value="QND71947.1"/>
    <property type="molecule type" value="Genomic_DNA"/>
</dbReference>
<evidence type="ECO:0000259" key="2">
    <source>
        <dbReference type="Pfam" id="PF25792"/>
    </source>
</evidence>
<evidence type="ECO:0000259" key="3">
    <source>
        <dbReference type="Pfam" id="PF25796"/>
    </source>
</evidence>
<feature type="domain" description="Probable ATP-binding protein BrxC winged helix-turn-helix" evidence="1">
    <location>
        <begin position="754"/>
        <end position="879"/>
    </location>
</feature>
<feature type="domain" description="Probable ATP-binding protein BrxC 4th six-stranded beta-sheet" evidence="3">
    <location>
        <begin position="575"/>
        <end position="747"/>
    </location>
</feature>
<reference evidence="5" key="1">
    <citation type="journal article" date="2020" name="Mol. Plant Microbe">
        <title>Rhizobial microsymbionts of the narrowly endemic Oxytropis species growing in Kamchatka are characterized by significant genetic diversity and possess a set of genes that are associated with T3SS and T6SS secretion systems and can affect the development of symbiosis.</title>
        <authorList>
            <person name="Safronova V."/>
            <person name="Guro P."/>
            <person name="Sazanova A."/>
            <person name="Kuznetsova I."/>
            <person name="Belimov A."/>
            <person name="Yakubov V."/>
            <person name="Chirak E."/>
            <person name="Afonin A."/>
            <person name="Gogolev Y."/>
            <person name="Andronov E."/>
            <person name="Tikhonovich I."/>
        </authorList>
    </citation>
    <scope>NUCLEOTIDE SEQUENCE [LARGE SCALE GENOMIC DNA]</scope>
    <source>
        <strain evidence="5">581</strain>
    </source>
</reference>
<evidence type="ECO:0000259" key="1">
    <source>
        <dbReference type="Pfam" id="PF25791"/>
    </source>
</evidence>
<protein>
    <submittedName>
        <fullName evidence="4">BREX system P-loop protein BrxC</fullName>
    </submittedName>
</protein>
<dbReference type="Pfam" id="PF25796">
    <property type="entry name" value="BREX_BrxC_4th"/>
    <property type="match status" value="1"/>
</dbReference>
<organism evidence="4 5">
    <name type="scientific">Tardiphaga robiniae</name>
    <dbReference type="NCBI Taxonomy" id="943830"/>
    <lineage>
        <taxon>Bacteria</taxon>
        <taxon>Pseudomonadati</taxon>
        <taxon>Pseudomonadota</taxon>
        <taxon>Alphaproteobacteria</taxon>
        <taxon>Hyphomicrobiales</taxon>
        <taxon>Nitrobacteraceae</taxon>
        <taxon>Tardiphaga</taxon>
    </lineage>
</organism>
<sequence length="1196" mass="133935">MKIAKTFARPIDRPINGVIKADQQDAESVWQELDEYVVTRELDRHFRAFVSAFLNASDNPGNPEIWGRIGVWVSGFFGSGKSHFIKILAYLLSNQVAEKAGVHRNAVDFFDPSVVNPKIHDAMFFGDLKRAVAVDTDVILFNIDSKSDTSKKDPILRAFMNVLNERLGYSPNQPEIADLERQLDMKGKFEAFNDIYRDLTGDEWVEQRDAFFLNADSIKTALAKTLGQSEQSYDAWIDDPDRVFNLSPETFAERVKSYLDQRGPKHRIIFLVDEIGQFIGQDGQMMVRLQTIVENLGTVCKGRAWVVVTSQEDIDAVLGQMTTSRENDFSKIQGRFKTRLSLSSANVDEVIQSRLLSKTQDATKVLKPIYEKNADILKNQLAFTNIGTTFKSYADSDYFAAIYPFAPYQFPLLQKIFEAIRKYGATGMHLARGERSMLDAFQVAAVAAGKKDIGALVPLHDFYPAIESFLDTAVKATIVGADDNPSLKPLDGSVLKAMFLIRYVEEMRGTLDNVVTLFVDQIDMDRLALRARIEESLQRLESQTLLRRNGEEFFFLTDEEREIARDIKNVDLLAADDAKAIAGLIYGEVLADNRNFRYAESKKDFQYTRLCDLHPYGTRVDGDLVVLVVTPIADDYGDWNEARCILKSGENDGQVIVKLSEDKLLARELREYLQTEKFITRKNDDGLAPRTKAILKDRADENRMRKARLVTLLGSMFSNAEFFAAGKAVNSKGEKPSIRLENALTYLVKNTFPKLGYLQHLAAEPQKEIRAVLLAPDTQEPTLGLNGTHANAIVLKEVADFVRLMGDANRRVILNDLAQDKFSKRPYGWPEWQTVLLVARLLVAGEVSLIQNAVAMSRETAAEALQSVQQWRNIIVVKRQTVDAAMLQQARNLAKDVFGQMGPDGEDALDAFIREQSQQWTIKLTGYKALAETGNFPGATAINECISFLRRLVANTDSYALIQFFVSGKDEARGFADRSADIDNFYTNQRPVWDRLRQKTTEFQVNQHEIDKSEPAKAALNRMQMILAHPGPYPLIKEVAGLTSAVQVVNDAALGSRRAHVLGRVDTFISEVTTALGQVEATSELKHASLAPLRSLRSSIEVDPSIPSILQAARIAEDLKDDALEAIEKFAKAKQPAVPNGPAPPPIFRKPRVVRIIDLKKTPGFLNSREDVDRFLADLKAVCDDALAANEPIDLR</sequence>
<dbReference type="InterPro" id="IPR058036">
    <property type="entry name" value="BREX_BrxC_4th"/>
</dbReference>
<proteinExistence type="predicted"/>
<dbReference type="AlphaFoldDB" id="A0A7G6TYW5"/>
<accession>A0A7G6TYW5</accession>
<name>A0A7G6TYW5_9BRAD</name>
<dbReference type="Pfam" id="PF25791">
    <property type="entry name" value="WHD_BREX_BrxC"/>
    <property type="match status" value="1"/>
</dbReference>
<dbReference type="RefSeq" id="WP_184518066.1">
    <property type="nucleotide sequence ID" value="NZ_CP050292.1"/>
</dbReference>
<evidence type="ECO:0000313" key="4">
    <source>
        <dbReference type="EMBL" id="QND71947.1"/>
    </source>
</evidence>
<gene>
    <name evidence="4" type="primary">brxC</name>
    <name evidence="4" type="ORF">HB776_12440</name>
</gene>